<evidence type="ECO:0000256" key="2">
    <source>
        <dbReference type="SAM" id="Phobius"/>
    </source>
</evidence>
<dbReference type="STRING" id="1235802.C823_04823"/>
<keyword evidence="2" id="KW-0472">Membrane</keyword>
<protein>
    <recommendedName>
        <fullName evidence="6">CotH protein</fullName>
    </recommendedName>
</protein>
<keyword evidence="2" id="KW-1133">Transmembrane helix</keyword>
<feature type="transmembrane region" description="Helical" evidence="2">
    <location>
        <begin position="537"/>
        <end position="554"/>
    </location>
</feature>
<reference evidence="4 5" key="1">
    <citation type="journal article" date="2014" name="Genome Announc.">
        <title>Draft genome sequences of the altered schaedler flora, a defined bacterial community from gnotobiotic mice.</title>
        <authorList>
            <person name="Wannemuehler M.J."/>
            <person name="Overstreet A.M."/>
            <person name="Ward D.V."/>
            <person name="Phillips G.J."/>
        </authorList>
    </citation>
    <scope>NUCLEOTIDE SEQUENCE [LARGE SCALE GENOMIC DNA]</scope>
    <source>
        <strain evidence="4 5">ASF492</strain>
    </source>
</reference>
<dbReference type="eggNOG" id="COG5337">
    <property type="taxonomic scope" value="Bacteria"/>
</dbReference>
<dbReference type="HOGENOM" id="CLU_021893_0_0_9"/>
<dbReference type="Proteomes" id="UP000012589">
    <property type="component" value="Unassembled WGS sequence"/>
</dbReference>
<dbReference type="PANTHER" id="PTHR40050:SF1">
    <property type="entry name" value="INNER SPORE COAT PROTEIN H"/>
    <property type="match status" value="1"/>
</dbReference>
<dbReference type="AlphaFoldDB" id="N1ZXT3"/>
<feature type="signal peptide" evidence="3">
    <location>
        <begin position="1"/>
        <end position="27"/>
    </location>
</feature>
<evidence type="ECO:0000256" key="1">
    <source>
        <dbReference type="SAM" id="MobiDB-lite"/>
    </source>
</evidence>
<feature type="region of interest" description="Disordered" evidence="1">
    <location>
        <begin position="432"/>
        <end position="451"/>
    </location>
</feature>
<feature type="compositionally biased region" description="Basic and acidic residues" evidence="1">
    <location>
        <begin position="511"/>
        <end position="524"/>
    </location>
</feature>
<keyword evidence="3" id="KW-0732">Signal</keyword>
<dbReference type="EMBL" id="AQFT01000140">
    <property type="protein sequence ID" value="EMZ20706.1"/>
    <property type="molecule type" value="Genomic_DNA"/>
</dbReference>
<dbReference type="OrthoDB" id="3235126at2"/>
<evidence type="ECO:0000256" key="3">
    <source>
        <dbReference type="SAM" id="SignalP"/>
    </source>
</evidence>
<keyword evidence="5" id="KW-1185">Reference proteome</keyword>
<proteinExistence type="predicted"/>
<dbReference type="PATRIC" id="fig|1235802.3.peg.5079"/>
<dbReference type="Pfam" id="PF08757">
    <property type="entry name" value="CotH"/>
    <property type="match status" value="1"/>
</dbReference>
<feature type="chain" id="PRO_5004113762" description="CotH protein" evidence="3">
    <location>
        <begin position="28"/>
        <end position="563"/>
    </location>
</feature>
<keyword evidence="2" id="KW-0812">Transmembrane</keyword>
<gene>
    <name evidence="4" type="ORF">C823_04823</name>
</gene>
<evidence type="ECO:0000313" key="5">
    <source>
        <dbReference type="Proteomes" id="UP000012589"/>
    </source>
</evidence>
<sequence length="563" mass="63501">MIAYKNISKIVAVVMAGAVCFCLAAMAFEKTLTEVFGGSHVTMEYESRLFDTDEVLHINIIMDEAEWDDMLSNAVSETYGQCDVEINGEMFYRVGIRPKGNTSLTSIANDPETDRYSFKLEFDRYVDGQSCYGLDKLVLNNNYADATNMKEAFVYDMYRYLDVDASLYNYAQISVNGDDWGVYLALEAVEESFMLRNYGTQRGKLYKPESMNMRGEQSGGNGADLNYMDDELDSYSAIWDGEVTDSGKADHRRVVTALKNIAEGASLETYMDVDNLLKYMAVHVFSVNEDSLSGRMAHNYYLYEDDGRLNILPWDYNLTLGGMGGMRSSNDSATDMVNDAIDQAFSGTAFFDTLMENEEYHSRYFGYLQQLADEYISGGGFERFYNRVRGQIDSLVERDPTAFYTYEEYSKAADMLYEVVQLRGQSIKGQIEGTIPSTDSEQQNSNAVSSSFVDASHLDLSVMGSMDMGDRMKQLPEGQAGEFSKQDESFSFEEGNFPQGSDRPPNETTGESERDPGKMPDRNFAESNSDSAMKDNLVLYGVCLVILMIALLFAKRYRRRPRK</sequence>
<name>N1ZXT3_9FIRM</name>
<feature type="compositionally biased region" description="Polar residues" evidence="1">
    <location>
        <begin position="435"/>
        <end position="451"/>
    </location>
</feature>
<comment type="caution">
    <text evidence="4">The sequence shown here is derived from an EMBL/GenBank/DDBJ whole genome shotgun (WGS) entry which is preliminary data.</text>
</comment>
<dbReference type="PANTHER" id="PTHR40050">
    <property type="entry name" value="INNER SPORE COAT PROTEIN H"/>
    <property type="match status" value="1"/>
</dbReference>
<organism evidence="4 5">
    <name type="scientific">Eubacterium plexicaudatum ASF492</name>
    <dbReference type="NCBI Taxonomy" id="1235802"/>
    <lineage>
        <taxon>Bacteria</taxon>
        <taxon>Bacillati</taxon>
        <taxon>Bacillota</taxon>
        <taxon>Clostridia</taxon>
        <taxon>Eubacteriales</taxon>
        <taxon>Eubacteriaceae</taxon>
        <taxon>Eubacterium</taxon>
    </lineage>
</organism>
<feature type="region of interest" description="Disordered" evidence="1">
    <location>
        <begin position="478"/>
        <end position="528"/>
    </location>
</feature>
<dbReference type="InterPro" id="IPR014867">
    <property type="entry name" value="Spore_coat_CotH_CotH2/3/7"/>
</dbReference>
<evidence type="ECO:0000313" key="4">
    <source>
        <dbReference type="EMBL" id="EMZ20706.1"/>
    </source>
</evidence>
<evidence type="ECO:0008006" key="6">
    <source>
        <dbReference type="Google" id="ProtNLM"/>
    </source>
</evidence>
<accession>N1ZXT3</accession>